<protein>
    <submittedName>
        <fullName evidence="1">General stress protein</fullName>
    </submittedName>
</protein>
<comment type="caution">
    <text evidence="1">The sequence shown here is derived from an EMBL/GenBank/DDBJ whole genome shotgun (WGS) entry which is preliminary data.</text>
</comment>
<name>A0A921B4I6_9STAP</name>
<reference evidence="1" key="2">
    <citation type="submission" date="2021-09" db="EMBL/GenBank/DDBJ databases">
        <authorList>
            <person name="Gilroy R."/>
        </authorList>
    </citation>
    <scope>NUCLEOTIDE SEQUENCE</scope>
    <source>
        <strain evidence="1">6019</strain>
    </source>
</reference>
<dbReference type="Proteomes" id="UP000763505">
    <property type="component" value="Unassembled WGS sequence"/>
</dbReference>
<proteinExistence type="predicted"/>
<sequence>MNYFEFFNTQEEVLQYIERLKEEGYFEEDIHLVTEDTDFDALNYTGVKVHYHLIDNQLKAFFSKEQQGESFLRDHHFIDEDIEAYLKDVESGKYLIVVDPEDLKMRERQMNERDDVE</sequence>
<evidence type="ECO:0000313" key="2">
    <source>
        <dbReference type="Proteomes" id="UP000763505"/>
    </source>
</evidence>
<accession>A0A921B4I6</accession>
<evidence type="ECO:0000313" key="1">
    <source>
        <dbReference type="EMBL" id="HJE18899.1"/>
    </source>
</evidence>
<reference evidence="1" key="1">
    <citation type="journal article" date="2021" name="PeerJ">
        <title>Extensive microbial diversity within the chicken gut microbiome revealed by metagenomics and culture.</title>
        <authorList>
            <person name="Gilroy R."/>
            <person name="Ravi A."/>
            <person name="Getino M."/>
            <person name="Pursley I."/>
            <person name="Horton D.L."/>
            <person name="Alikhan N.F."/>
            <person name="Baker D."/>
            <person name="Gharbi K."/>
            <person name="Hall N."/>
            <person name="Watson M."/>
            <person name="Adriaenssens E.M."/>
            <person name="Foster-Nyarko E."/>
            <person name="Jarju S."/>
            <person name="Secka A."/>
            <person name="Antonio M."/>
            <person name="Oren A."/>
            <person name="Chaudhuri R.R."/>
            <person name="La Ragione R."/>
            <person name="Hildebrand F."/>
            <person name="Pallen M.J."/>
        </authorList>
    </citation>
    <scope>NUCLEOTIDE SEQUENCE</scope>
    <source>
        <strain evidence="1">6019</strain>
    </source>
</reference>
<dbReference type="EMBL" id="DYYI01000009">
    <property type="protein sequence ID" value="HJE18899.1"/>
    <property type="molecule type" value="Genomic_DNA"/>
</dbReference>
<gene>
    <name evidence="1" type="ORF">K8V35_00910</name>
</gene>
<dbReference type="AlphaFoldDB" id="A0A921B4I6"/>
<organism evidence="1 2">
    <name type="scientific">Aliicoccus persicus</name>
    <dbReference type="NCBI Taxonomy" id="930138"/>
    <lineage>
        <taxon>Bacteria</taxon>
        <taxon>Bacillati</taxon>
        <taxon>Bacillota</taxon>
        <taxon>Bacilli</taxon>
        <taxon>Bacillales</taxon>
        <taxon>Staphylococcaceae</taxon>
        <taxon>Aliicoccus</taxon>
    </lineage>
</organism>